<dbReference type="GO" id="GO:0003688">
    <property type="term" value="F:DNA replication origin binding"/>
    <property type="evidence" value="ECO:0007669"/>
    <property type="project" value="TreeGrafter"/>
</dbReference>
<evidence type="ECO:0000256" key="10">
    <source>
        <dbReference type="ARBA" id="ARBA00022932"/>
    </source>
</evidence>
<evidence type="ECO:0000256" key="14">
    <source>
        <dbReference type="RuleBase" id="RU000442"/>
    </source>
</evidence>
<feature type="domain" description="DNA polymerase alpha catalytic subunit N-terminal" evidence="19">
    <location>
        <begin position="67"/>
        <end position="132"/>
    </location>
</feature>
<dbReference type="FunFam" id="1.10.287.690:FF:000003">
    <property type="entry name" value="DNA polymerase"/>
    <property type="match status" value="1"/>
</dbReference>
<comment type="caution">
    <text evidence="20">The sequence shown here is derived from an EMBL/GenBank/DDBJ whole genome shotgun (WGS) entry which is preliminary data.</text>
</comment>
<dbReference type="InterPro" id="IPR043502">
    <property type="entry name" value="DNA/RNA_pol_sf"/>
</dbReference>
<accession>A0A2N3N307</accession>
<evidence type="ECO:0000256" key="7">
    <source>
        <dbReference type="ARBA" id="ARBA00022723"/>
    </source>
</evidence>
<dbReference type="SMART" id="SM00486">
    <property type="entry name" value="POLBc"/>
    <property type="match status" value="1"/>
</dbReference>
<evidence type="ECO:0000256" key="1">
    <source>
        <dbReference type="ARBA" id="ARBA00004123"/>
    </source>
</evidence>
<evidence type="ECO:0000313" key="20">
    <source>
        <dbReference type="EMBL" id="PKS06803.1"/>
    </source>
</evidence>
<dbReference type="InterPro" id="IPR024647">
    <property type="entry name" value="DNA_pol_a_cat_su_N"/>
</dbReference>
<dbReference type="OrthoDB" id="6755010at2759"/>
<dbReference type="SUPFAM" id="SSF56672">
    <property type="entry name" value="DNA/RNA polymerases"/>
    <property type="match status" value="1"/>
</dbReference>
<dbReference type="Proteomes" id="UP000233524">
    <property type="component" value="Unassembled WGS sequence"/>
</dbReference>
<dbReference type="InterPro" id="IPR023211">
    <property type="entry name" value="DNA_pol_palm_dom_sf"/>
</dbReference>
<evidence type="ECO:0000313" key="21">
    <source>
        <dbReference type="Proteomes" id="UP000233524"/>
    </source>
</evidence>
<dbReference type="InterPro" id="IPR038256">
    <property type="entry name" value="Pol_alpha_znc_sf"/>
</dbReference>
<feature type="compositionally biased region" description="Basic residues" evidence="15">
    <location>
        <begin position="218"/>
        <end position="231"/>
    </location>
</feature>
<proteinExistence type="inferred from homology"/>
<dbReference type="Pfam" id="PF00136">
    <property type="entry name" value="DNA_pol_B"/>
    <property type="match status" value="1"/>
</dbReference>
<dbReference type="GO" id="GO:0006281">
    <property type="term" value="P:DNA repair"/>
    <property type="evidence" value="ECO:0007669"/>
    <property type="project" value="UniProtKB-ARBA"/>
</dbReference>
<dbReference type="Gene3D" id="2.40.50.730">
    <property type="match status" value="1"/>
</dbReference>
<feature type="compositionally biased region" description="Acidic residues" evidence="15">
    <location>
        <begin position="115"/>
        <end position="129"/>
    </location>
</feature>
<reference evidence="20 21" key="1">
    <citation type="journal article" date="2017" name="G3 (Bethesda)">
        <title>First Draft Genome Sequence of the Pathogenic Fungus Lomentospora prolificans (Formerly Scedosporium prolificans).</title>
        <authorList>
            <person name="Luo R."/>
            <person name="Zimin A."/>
            <person name="Workman R."/>
            <person name="Fan Y."/>
            <person name="Pertea G."/>
            <person name="Grossman N."/>
            <person name="Wear M.P."/>
            <person name="Jia B."/>
            <person name="Miller H."/>
            <person name="Casadevall A."/>
            <person name="Timp W."/>
            <person name="Zhang S.X."/>
            <person name="Salzberg S.L."/>
        </authorList>
    </citation>
    <scope>NUCLEOTIDE SEQUENCE [LARGE SCALE GENOMIC DNA]</scope>
    <source>
        <strain evidence="20 21">JHH-5317</strain>
    </source>
</reference>
<feature type="compositionally biased region" description="Low complexity" evidence="15">
    <location>
        <begin position="260"/>
        <end position="281"/>
    </location>
</feature>
<dbReference type="Gene3D" id="1.10.3200.20">
    <property type="entry name" value="DNA Polymerase alpha, zinc finger"/>
    <property type="match status" value="1"/>
</dbReference>
<evidence type="ECO:0000256" key="2">
    <source>
        <dbReference type="ARBA" id="ARBA00004173"/>
    </source>
</evidence>
<dbReference type="FunCoup" id="A0A2N3N307">
    <property type="interactions" value="902"/>
</dbReference>
<dbReference type="InterPro" id="IPR036397">
    <property type="entry name" value="RNaseH_sf"/>
</dbReference>
<dbReference type="EC" id="2.7.7.7" evidence="14"/>
<dbReference type="Gene3D" id="3.30.70.2820">
    <property type="match status" value="1"/>
</dbReference>
<evidence type="ECO:0000259" key="16">
    <source>
        <dbReference type="Pfam" id="PF00136"/>
    </source>
</evidence>
<sequence>MGWPEDATVQDATRAYFNDFYRVEIKYQKSIMSTLTPSPFTQQPPSNSASSFRCPAAMAKLDRRSKLAELKALRKAGKKVFDTYQVEDAPSLYEEVDEDGYKKIVRGRLDQDDFVVDDNGEGYADDGREEWDRAPQYGSESEDEMMARGRPSKAAKKQKEDDKAKRDANDRDITEFFTKGAAKAQPKAKVVKTKEDDDFLAGLLGEVDTNIPAPAPRSSKRSRSPAPRRVRVISPEPAAKKKKVVDNRLPSPDLDDNLGIPTMDDPIPSDIPMSDPAPSSPTVKVAERKAHIKEEPQSDEDDEEMMEIAHVGSVATTSVNIAGSKPVRKEIKREDYPTPASSSPPVALQTAAAVDSSSWNELNDRLNVVTSTPNPATRIIGKIDPNDATEEDGSVLMFWTDYTEVNGSLCLFGKVLNKKTNTYVSCFVRVDNILRKLYFLPRQYRLEYGAETDQEVTMGDVFEEVDDIMTSMNVGYHKIKPCTRKYAFELRDVPKEAKYLKLLYPYTKPQLDPSRVGKTYSHVFGTNTALFEQFVLWKNVMGPCWLKIQDPDFSTLKNASHCKLEIQVDHPNAIAPVSENLNMEPPPFTMMSIAMRTTFNARDNKQEILALSARIYEDVGLGDTVPAEQLPCRTFTLIRPNGSAFPMGFEGMAKKRNKGLIKTMRQESDMLSFFLAQVDVVDPDIILGHQLEGVDYSILLNRLYEKKTHHWSRLGRLRRSQWPSQIGKVGGNVFAERQVIAGRLLCDLGNDAGKSIMFKCQSWSLTEMCNLYLPGNNRRRDVDNEVALKTWATSKDGLMDYVTHMETDTYFIAALALQIQMLPLTKVLTNLAGNSWARTLTGTRAERNEYILLHEFHRNKYICPDKQTFRGRQKMEEENQEEGETKKKDKYKGGLVFEPERGLYDKFVLVMDFNSLYPSIIQEFNICFTTVDRNLLPEDDEDAVPEVPAEQDLGILPKLISTLVNRRRQVKSLMKDKSATPEQLATWDIRQLALKLTANSMYGCLGYSRSRFYARPLAILTTYKGREILRSTKELAESQSLQVIYGDTDSVMINANVDNIADALKVGREFKKMVNDRYKLLEIDIDNVFRRILLQAKKKYAAINLVEKDGKWVEKMEVKGLDMRRREYCALSKDISNRVLNEILSGDETEVAVGRIHEYLREISGKMREKEIPTGKYIIFTQLGKAPAEYPNADSMPQVQVALRDIARGKTVRKGDVISYIITGDSSSSEPAPKRAYAPPDVMKADSGLSPDVEWYIGKQIFPPVERLCANITGTSTAQLAENLGLDIKRYAQTTSHQSLFNNDNEIHPLESQIPDHVRFAECERLSLRCRTCKESTVFEGLVQTPDLITPKGVVCGKCKAAIPVLSIVAQVEHAVRQHTSRYYEGWLVCEDSSCGARTRQMSVAGSRCLGPRGLARDCSGKMRYEYSEKAIYNQLLYFASLWDVDNARSNVAKESSELPASLRDEVLARSEQNRKRFGTVKGVVDRYLEKCGRQWVSMDKLFAKLGPISINASKDVEVRV</sequence>
<keyword evidence="12" id="KW-0496">Mitochondrion</keyword>
<dbReference type="GO" id="GO:0003682">
    <property type="term" value="F:chromatin binding"/>
    <property type="evidence" value="ECO:0007669"/>
    <property type="project" value="TreeGrafter"/>
</dbReference>
<feature type="domain" description="Zinc finger DNA-directed DNA polymerase family B alpha" evidence="18">
    <location>
        <begin position="1312"/>
        <end position="1503"/>
    </location>
</feature>
<dbReference type="InterPro" id="IPR006133">
    <property type="entry name" value="DNA-dir_DNA_pol_B_exonuc"/>
</dbReference>
<feature type="region of interest" description="Disordered" evidence="15">
    <location>
        <begin position="207"/>
        <end position="288"/>
    </location>
</feature>
<keyword evidence="7" id="KW-0479">Metal-binding</keyword>
<feature type="compositionally biased region" description="Basic and acidic residues" evidence="15">
    <location>
        <begin position="157"/>
        <end position="171"/>
    </location>
</feature>
<evidence type="ECO:0000256" key="13">
    <source>
        <dbReference type="ARBA" id="ARBA00023242"/>
    </source>
</evidence>
<keyword evidence="8" id="KW-0863">Zinc-finger</keyword>
<dbReference type="PRINTS" id="PR00106">
    <property type="entry name" value="DNAPOLB"/>
</dbReference>
<dbReference type="InterPro" id="IPR042087">
    <property type="entry name" value="DNA_pol_B_thumb"/>
</dbReference>
<dbReference type="PANTHER" id="PTHR45861">
    <property type="entry name" value="DNA POLYMERASE ALPHA CATALYTIC SUBUNIT"/>
    <property type="match status" value="1"/>
</dbReference>
<keyword evidence="11 14" id="KW-0238">DNA-binding</keyword>
<dbReference type="EMBL" id="NLAX01001033">
    <property type="protein sequence ID" value="PKS06803.1"/>
    <property type="molecule type" value="Genomic_DNA"/>
</dbReference>
<keyword evidence="13" id="KW-0539">Nucleus</keyword>
<dbReference type="InParanoid" id="A0A2N3N307"/>
<dbReference type="InterPro" id="IPR015088">
    <property type="entry name" value="Znf_DNA-dir_DNA_pol_B_alpha"/>
</dbReference>
<gene>
    <name evidence="20" type="ORF">jhhlp_006878</name>
</gene>
<dbReference type="Pfam" id="PF12254">
    <property type="entry name" value="DNA_pol_alpha_N"/>
    <property type="match status" value="1"/>
</dbReference>
<dbReference type="GO" id="GO:1902975">
    <property type="term" value="P:mitotic DNA replication initiation"/>
    <property type="evidence" value="ECO:0007669"/>
    <property type="project" value="InterPro"/>
</dbReference>
<evidence type="ECO:0000256" key="11">
    <source>
        <dbReference type="ARBA" id="ARBA00023125"/>
    </source>
</evidence>
<organism evidence="20 21">
    <name type="scientific">Lomentospora prolificans</name>
    <dbReference type="NCBI Taxonomy" id="41688"/>
    <lineage>
        <taxon>Eukaryota</taxon>
        <taxon>Fungi</taxon>
        <taxon>Dikarya</taxon>
        <taxon>Ascomycota</taxon>
        <taxon>Pezizomycotina</taxon>
        <taxon>Sordariomycetes</taxon>
        <taxon>Hypocreomycetidae</taxon>
        <taxon>Microascales</taxon>
        <taxon>Microascaceae</taxon>
        <taxon>Lomentospora</taxon>
    </lineage>
</organism>
<feature type="domain" description="DNA-directed DNA polymerase family B multifunctional" evidence="16">
    <location>
        <begin position="835"/>
        <end position="1272"/>
    </location>
</feature>
<protein>
    <recommendedName>
        <fullName evidence="14">DNA polymerase</fullName>
        <ecNumber evidence="14">2.7.7.7</ecNumber>
    </recommendedName>
</protein>
<dbReference type="InterPro" id="IPR045846">
    <property type="entry name" value="POLBc_alpha"/>
</dbReference>
<comment type="similarity">
    <text evidence="3 14">Belongs to the DNA polymerase type-B family.</text>
</comment>
<dbReference type="PANTHER" id="PTHR45861:SF1">
    <property type="entry name" value="DNA POLYMERASE ALPHA CATALYTIC SUBUNIT"/>
    <property type="match status" value="1"/>
</dbReference>
<dbReference type="InterPro" id="IPR006172">
    <property type="entry name" value="DNA-dir_DNA_pol_B"/>
</dbReference>
<dbReference type="VEuPathDB" id="FungiDB:jhhlp_006878"/>
<dbReference type="InterPro" id="IPR006134">
    <property type="entry name" value="DNA-dir_DNA_pol_B_multi_dom"/>
</dbReference>
<dbReference type="Gene3D" id="3.90.1600.10">
    <property type="entry name" value="Palm domain of DNA polymerase"/>
    <property type="match status" value="1"/>
</dbReference>
<keyword evidence="9" id="KW-0862">Zinc</keyword>
<dbReference type="InterPro" id="IPR012337">
    <property type="entry name" value="RNaseH-like_sf"/>
</dbReference>
<evidence type="ECO:0000259" key="18">
    <source>
        <dbReference type="Pfam" id="PF08996"/>
    </source>
</evidence>
<dbReference type="Gene3D" id="1.10.287.690">
    <property type="entry name" value="Helix hairpin bin"/>
    <property type="match status" value="1"/>
</dbReference>
<dbReference type="NCBIfam" id="TIGR00592">
    <property type="entry name" value="pol2"/>
    <property type="match status" value="1"/>
</dbReference>
<dbReference type="SUPFAM" id="SSF53098">
    <property type="entry name" value="Ribonuclease H-like"/>
    <property type="match status" value="1"/>
</dbReference>
<dbReference type="Gene3D" id="6.10.10.100">
    <property type="match status" value="1"/>
</dbReference>
<dbReference type="FunFam" id="1.10.132.60:FF:000004">
    <property type="entry name" value="DNA polymerase"/>
    <property type="match status" value="1"/>
</dbReference>
<dbReference type="Pfam" id="PF03104">
    <property type="entry name" value="DNA_pol_B_exo1"/>
    <property type="match status" value="1"/>
</dbReference>
<keyword evidence="10 14" id="KW-0239">DNA-directed DNA polymerase</keyword>
<evidence type="ECO:0000259" key="19">
    <source>
        <dbReference type="Pfam" id="PF12254"/>
    </source>
</evidence>
<dbReference type="GO" id="GO:0005658">
    <property type="term" value="C:alpha DNA polymerase:primase complex"/>
    <property type="evidence" value="ECO:0007669"/>
    <property type="project" value="UniProtKB-ARBA"/>
</dbReference>
<dbReference type="GO" id="GO:0006273">
    <property type="term" value="P:lagging strand elongation"/>
    <property type="evidence" value="ECO:0007669"/>
    <property type="project" value="TreeGrafter"/>
</dbReference>
<dbReference type="FunFam" id="3.30.70.2820:FF:000001">
    <property type="entry name" value="DNA polymerase"/>
    <property type="match status" value="1"/>
</dbReference>
<keyword evidence="5 14" id="KW-0548">Nucleotidyltransferase</keyword>
<name>A0A2N3N307_9PEZI</name>
<evidence type="ECO:0000256" key="8">
    <source>
        <dbReference type="ARBA" id="ARBA00022771"/>
    </source>
</evidence>
<keyword evidence="6 14" id="KW-0235">DNA replication</keyword>
<dbReference type="GO" id="GO:0006272">
    <property type="term" value="P:leading strand elongation"/>
    <property type="evidence" value="ECO:0007669"/>
    <property type="project" value="TreeGrafter"/>
</dbReference>
<evidence type="ECO:0000256" key="15">
    <source>
        <dbReference type="SAM" id="MobiDB-lite"/>
    </source>
</evidence>
<dbReference type="FunFam" id="3.30.420.10:FF:000036">
    <property type="entry name" value="DNA polymerase"/>
    <property type="match status" value="1"/>
</dbReference>
<evidence type="ECO:0000256" key="9">
    <source>
        <dbReference type="ARBA" id="ARBA00022833"/>
    </source>
</evidence>
<dbReference type="Pfam" id="PF08996">
    <property type="entry name" value="zf-DNA_Pol"/>
    <property type="match status" value="1"/>
</dbReference>
<feature type="domain" description="DNA-directed DNA polymerase family B exonuclease" evidence="17">
    <location>
        <begin position="522"/>
        <end position="768"/>
    </location>
</feature>
<comment type="subcellular location">
    <subcellularLocation>
        <location evidence="2">Mitochondrion</location>
    </subcellularLocation>
    <subcellularLocation>
        <location evidence="1">Nucleus</location>
    </subcellularLocation>
</comment>
<evidence type="ECO:0000256" key="12">
    <source>
        <dbReference type="ARBA" id="ARBA00023128"/>
    </source>
</evidence>
<dbReference type="Gene3D" id="3.30.420.10">
    <property type="entry name" value="Ribonuclease H-like superfamily/Ribonuclease H"/>
    <property type="match status" value="1"/>
</dbReference>
<dbReference type="GO" id="GO:0003887">
    <property type="term" value="F:DNA-directed DNA polymerase activity"/>
    <property type="evidence" value="ECO:0007669"/>
    <property type="project" value="UniProtKB-KW"/>
</dbReference>
<feature type="region of interest" description="Disordered" evidence="15">
    <location>
        <begin position="115"/>
        <end position="171"/>
    </location>
</feature>
<dbReference type="Gene3D" id="1.10.132.60">
    <property type="entry name" value="DNA polymerase family B, C-terminal domain"/>
    <property type="match status" value="1"/>
</dbReference>
<dbReference type="FunFam" id="1.10.3200.20:FF:000002">
    <property type="entry name" value="DNA polymerase"/>
    <property type="match status" value="1"/>
</dbReference>
<evidence type="ECO:0000256" key="4">
    <source>
        <dbReference type="ARBA" id="ARBA00022679"/>
    </source>
</evidence>
<dbReference type="GO" id="GO:0003697">
    <property type="term" value="F:single-stranded DNA binding"/>
    <property type="evidence" value="ECO:0007669"/>
    <property type="project" value="TreeGrafter"/>
</dbReference>
<evidence type="ECO:0000256" key="3">
    <source>
        <dbReference type="ARBA" id="ARBA00005755"/>
    </source>
</evidence>
<dbReference type="CDD" id="cd05776">
    <property type="entry name" value="DNA_polB_alpha_exo"/>
    <property type="match status" value="1"/>
</dbReference>
<keyword evidence="21" id="KW-1185">Reference proteome</keyword>
<dbReference type="GO" id="GO:0000166">
    <property type="term" value="F:nucleotide binding"/>
    <property type="evidence" value="ECO:0007669"/>
    <property type="project" value="InterPro"/>
</dbReference>
<dbReference type="PROSITE" id="PS00116">
    <property type="entry name" value="DNA_POLYMERASE_B"/>
    <property type="match status" value="1"/>
</dbReference>
<evidence type="ECO:0000256" key="6">
    <source>
        <dbReference type="ARBA" id="ARBA00022705"/>
    </source>
</evidence>
<dbReference type="InterPro" id="IPR017964">
    <property type="entry name" value="DNA-dir_DNA_pol_B_CS"/>
</dbReference>
<keyword evidence="4 14" id="KW-0808">Transferase</keyword>
<dbReference type="STRING" id="41688.A0A2N3N307"/>
<dbReference type="CDD" id="cd05532">
    <property type="entry name" value="POLBc_alpha"/>
    <property type="match status" value="1"/>
</dbReference>
<dbReference type="GO" id="GO:0008270">
    <property type="term" value="F:zinc ion binding"/>
    <property type="evidence" value="ECO:0007669"/>
    <property type="project" value="UniProtKB-KW"/>
</dbReference>
<dbReference type="GO" id="GO:0005739">
    <property type="term" value="C:mitochondrion"/>
    <property type="evidence" value="ECO:0007669"/>
    <property type="project" value="UniProtKB-SubCell"/>
</dbReference>
<evidence type="ECO:0000259" key="17">
    <source>
        <dbReference type="Pfam" id="PF03104"/>
    </source>
</evidence>
<evidence type="ECO:0000256" key="5">
    <source>
        <dbReference type="ARBA" id="ARBA00022695"/>
    </source>
</evidence>
<comment type="catalytic activity">
    <reaction evidence="14">
        <text>DNA(n) + a 2'-deoxyribonucleoside 5'-triphosphate = DNA(n+1) + diphosphate</text>
        <dbReference type="Rhea" id="RHEA:22508"/>
        <dbReference type="Rhea" id="RHEA-COMP:17339"/>
        <dbReference type="Rhea" id="RHEA-COMP:17340"/>
        <dbReference type="ChEBI" id="CHEBI:33019"/>
        <dbReference type="ChEBI" id="CHEBI:61560"/>
        <dbReference type="ChEBI" id="CHEBI:173112"/>
        <dbReference type="EC" id="2.7.7.7"/>
    </reaction>
</comment>